<dbReference type="OrthoDB" id="5796886at2"/>
<evidence type="ECO:0000313" key="2">
    <source>
        <dbReference type="EMBL" id="SCZ62982.1"/>
    </source>
</evidence>
<protein>
    <submittedName>
        <fullName evidence="2">Uncharacterized protein</fullName>
    </submittedName>
</protein>
<proteinExistence type="predicted"/>
<gene>
    <name evidence="2" type="ORF">SAMN03097708_02398</name>
</gene>
<organism evidence="2 3">
    <name type="scientific">Thiohalomonas denitrificans</name>
    <dbReference type="NCBI Taxonomy" id="415747"/>
    <lineage>
        <taxon>Bacteria</taxon>
        <taxon>Pseudomonadati</taxon>
        <taxon>Pseudomonadota</taxon>
        <taxon>Gammaproteobacteria</taxon>
        <taxon>Thiohalomonadales</taxon>
        <taxon>Thiohalomonadaceae</taxon>
        <taxon>Thiohalomonas</taxon>
    </lineage>
</organism>
<evidence type="ECO:0000256" key="1">
    <source>
        <dbReference type="SAM" id="Coils"/>
    </source>
</evidence>
<keyword evidence="3" id="KW-1185">Reference proteome</keyword>
<dbReference type="RefSeq" id="WP_092997359.1">
    <property type="nucleotide sequence ID" value="NZ_FMWD01000007.1"/>
</dbReference>
<name>A0A1G5QMM7_9GAMM</name>
<dbReference type="STRING" id="415747.SAMN03097708_02398"/>
<dbReference type="EMBL" id="FMWD01000007">
    <property type="protein sequence ID" value="SCZ62982.1"/>
    <property type="molecule type" value="Genomic_DNA"/>
</dbReference>
<dbReference type="AlphaFoldDB" id="A0A1G5QMM7"/>
<accession>A0A1G5QMM7</accession>
<evidence type="ECO:0000313" key="3">
    <source>
        <dbReference type="Proteomes" id="UP000199648"/>
    </source>
</evidence>
<dbReference type="Proteomes" id="UP000199648">
    <property type="component" value="Unassembled WGS sequence"/>
</dbReference>
<feature type="coiled-coil region" evidence="1">
    <location>
        <begin position="13"/>
        <end position="51"/>
    </location>
</feature>
<reference evidence="2 3" key="1">
    <citation type="submission" date="2016-10" db="EMBL/GenBank/DDBJ databases">
        <authorList>
            <person name="de Groot N.N."/>
        </authorList>
    </citation>
    <scope>NUCLEOTIDE SEQUENCE [LARGE SCALE GENOMIC DNA]</scope>
    <source>
        <strain evidence="2 3">HLD2</strain>
    </source>
</reference>
<keyword evidence="1" id="KW-0175">Coiled coil</keyword>
<sequence length="140" mass="15565">MAKRKNIEALSAQELYELAKRREQEELESEREEVKAQIEVLRVQRRELIAQHKKAVGAVDKEIRTLKRSIGSAVRGSRSSGNISQAVLDVLSQSGKATTKEIRSSLEQSGIDTSNLGQCLAYLKRNGRIAAPERATYTLA</sequence>